<sequence length="205" mass="22265">MSANRIFGRIRVSPQTAMLLKRMDTIPVASNNNTETVKDAQGEGSDETSGHGTESEEGALGEEALSGENAEEDDATQRAASYDSASMWAAIGSPGIPTSQTLPEEDQVARCEDGEVFEDEEDQGPPSNQEANRTMRTEEPQGGNDEDLGAYAGEHRRFVLYPHEEPTARKRSWNGSVASDEDRRSARRPKITTQDGSPAIMLPPI</sequence>
<dbReference type="InParanoid" id="A0A5C3P610"/>
<evidence type="ECO:0000313" key="2">
    <source>
        <dbReference type="EMBL" id="TFK85085.1"/>
    </source>
</evidence>
<gene>
    <name evidence="2" type="ORF">K466DRAFT_601477</name>
</gene>
<reference evidence="2 3" key="1">
    <citation type="journal article" date="2019" name="Nat. Ecol. Evol.">
        <title>Megaphylogeny resolves global patterns of mushroom evolution.</title>
        <authorList>
            <person name="Varga T."/>
            <person name="Krizsan K."/>
            <person name="Foldi C."/>
            <person name="Dima B."/>
            <person name="Sanchez-Garcia M."/>
            <person name="Sanchez-Ramirez S."/>
            <person name="Szollosi G.J."/>
            <person name="Szarkandi J.G."/>
            <person name="Papp V."/>
            <person name="Albert L."/>
            <person name="Andreopoulos W."/>
            <person name="Angelini C."/>
            <person name="Antonin V."/>
            <person name="Barry K.W."/>
            <person name="Bougher N.L."/>
            <person name="Buchanan P."/>
            <person name="Buyck B."/>
            <person name="Bense V."/>
            <person name="Catcheside P."/>
            <person name="Chovatia M."/>
            <person name="Cooper J."/>
            <person name="Damon W."/>
            <person name="Desjardin D."/>
            <person name="Finy P."/>
            <person name="Geml J."/>
            <person name="Haridas S."/>
            <person name="Hughes K."/>
            <person name="Justo A."/>
            <person name="Karasinski D."/>
            <person name="Kautmanova I."/>
            <person name="Kiss B."/>
            <person name="Kocsube S."/>
            <person name="Kotiranta H."/>
            <person name="LaButti K.M."/>
            <person name="Lechner B.E."/>
            <person name="Liimatainen K."/>
            <person name="Lipzen A."/>
            <person name="Lukacs Z."/>
            <person name="Mihaltcheva S."/>
            <person name="Morgado L.N."/>
            <person name="Niskanen T."/>
            <person name="Noordeloos M.E."/>
            <person name="Ohm R.A."/>
            <person name="Ortiz-Santana B."/>
            <person name="Ovrebo C."/>
            <person name="Racz N."/>
            <person name="Riley R."/>
            <person name="Savchenko A."/>
            <person name="Shiryaev A."/>
            <person name="Soop K."/>
            <person name="Spirin V."/>
            <person name="Szebenyi C."/>
            <person name="Tomsovsky M."/>
            <person name="Tulloss R.E."/>
            <person name="Uehling J."/>
            <person name="Grigoriev I.V."/>
            <person name="Vagvolgyi C."/>
            <person name="Papp T."/>
            <person name="Martin F.M."/>
            <person name="Miettinen O."/>
            <person name="Hibbett D.S."/>
            <person name="Nagy L.G."/>
        </authorList>
    </citation>
    <scope>NUCLEOTIDE SEQUENCE [LARGE SCALE GENOMIC DNA]</scope>
    <source>
        <strain evidence="2 3">HHB13444</strain>
    </source>
</reference>
<evidence type="ECO:0000313" key="3">
    <source>
        <dbReference type="Proteomes" id="UP000308197"/>
    </source>
</evidence>
<feature type="compositionally biased region" description="Acidic residues" evidence="1">
    <location>
        <begin position="114"/>
        <end position="123"/>
    </location>
</feature>
<evidence type="ECO:0000256" key="1">
    <source>
        <dbReference type="SAM" id="MobiDB-lite"/>
    </source>
</evidence>
<proteinExistence type="predicted"/>
<name>A0A5C3P610_9APHY</name>
<dbReference type="AlphaFoldDB" id="A0A5C3P610"/>
<accession>A0A5C3P610</accession>
<protein>
    <submittedName>
        <fullName evidence="2">Uncharacterized protein</fullName>
    </submittedName>
</protein>
<feature type="compositionally biased region" description="Basic and acidic residues" evidence="1">
    <location>
        <begin position="153"/>
        <end position="168"/>
    </location>
</feature>
<dbReference type="Proteomes" id="UP000308197">
    <property type="component" value="Unassembled WGS sequence"/>
</dbReference>
<dbReference type="EMBL" id="ML211275">
    <property type="protein sequence ID" value="TFK85085.1"/>
    <property type="molecule type" value="Genomic_DNA"/>
</dbReference>
<feature type="region of interest" description="Disordered" evidence="1">
    <location>
        <begin position="24"/>
        <end position="205"/>
    </location>
</feature>
<keyword evidence="3" id="KW-1185">Reference proteome</keyword>
<organism evidence="2 3">
    <name type="scientific">Polyporus arcularius HHB13444</name>
    <dbReference type="NCBI Taxonomy" id="1314778"/>
    <lineage>
        <taxon>Eukaryota</taxon>
        <taxon>Fungi</taxon>
        <taxon>Dikarya</taxon>
        <taxon>Basidiomycota</taxon>
        <taxon>Agaricomycotina</taxon>
        <taxon>Agaricomycetes</taxon>
        <taxon>Polyporales</taxon>
        <taxon>Polyporaceae</taxon>
        <taxon>Polyporus</taxon>
    </lineage>
</organism>